<dbReference type="InterPro" id="IPR009057">
    <property type="entry name" value="Homeodomain-like_sf"/>
</dbReference>
<evidence type="ECO:0000313" key="5">
    <source>
        <dbReference type="EMBL" id="KLK90450.1"/>
    </source>
</evidence>
<evidence type="ECO:0000256" key="2">
    <source>
        <dbReference type="ARBA" id="ARBA00023125"/>
    </source>
</evidence>
<reference evidence="5 6" key="1">
    <citation type="submission" date="2015-05" db="EMBL/GenBank/DDBJ databases">
        <title>Draft genome sequence of Microvirga vignae strain BR3299, a novel nitrogen fixing bacteria isolated from Brazil semi-aired region.</title>
        <authorList>
            <person name="Zilli J.E."/>
            <person name="Passos S.R."/>
            <person name="Leite J."/>
            <person name="Baldani J.I."/>
            <person name="Xavier G.R."/>
            <person name="Rumjaneck N.G."/>
            <person name="Simoes-Araujo J.L."/>
        </authorList>
    </citation>
    <scope>NUCLEOTIDE SEQUENCE [LARGE SCALE GENOMIC DNA]</scope>
    <source>
        <strain evidence="5 6">BR3299</strain>
    </source>
</reference>
<keyword evidence="2" id="KW-0238">DNA-binding</keyword>
<dbReference type="STRING" id="1225564.AA309_25575"/>
<dbReference type="Gene3D" id="1.10.10.60">
    <property type="entry name" value="Homeodomain-like"/>
    <property type="match status" value="1"/>
</dbReference>
<name>A0A0H1R5F0_9HYPH</name>
<dbReference type="PATRIC" id="fig|1225564.3.peg.6681"/>
<proteinExistence type="predicted"/>
<protein>
    <recommendedName>
        <fullName evidence="4">HTH araC/xylS-type domain-containing protein</fullName>
    </recommendedName>
</protein>
<sequence length="255" mass="27259">MRIVGRGRIVLWEGASLWAFDVPPAPDGQASTRLHAHHAIQITLSAGGRFCIRTGDGRMDGPVVVIAPDVPHAFEPEGKVALLFVEPESRAGQALMQGMAGALVAKLDARLGHAPTKLADLWIDAQSDDGVVEALGRSLVQEAVGEVLPASTLDLRIARTLDWLTSRISEGVGLAEAAAIACLSESRFSHLFAAEVGLPFRTYLLWRRLMLAVERISAGTSLTVAAHEAGFADSAHFSRTFHRMFGIPAASLQLI</sequence>
<dbReference type="RefSeq" id="WP_047191843.1">
    <property type="nucleotide sequence ID" value="NZ_LCYG01000084.1"/>
</dbReference>
<dbReference type="GO" id="GO:0003700">
    <property type="term" value="F:DNA-binding transcription factor activity"/>
    <property type="evidence" value="ECO:0007669"/>
    <property type="project" value="InterPro"/>
</dbReference>
<keyword evidence="6" id="KW-1185">Reference proteome</keyword>
<gene>
    <name evidence="5" type="ORF">AA309_25575</name>
</gene>
<keyword evidence="1" id="KW-0805">Transcription regulation</keyword>
<dbReference type="Pfam" id="PF12833">
    <property type="entry name" value="HTH_18"/>
    <property type="match status" value="1"/>
</dbReference>
<comment type="caution">
    <text evidence="5">The sequence shown here is derived from an EMBL/GenBank/DDBJ whole genome shotgun (WGS) entry which is preliminary data.</text>
</comment>
<feature type="domain" description="HTH araC/xylS-type" evidence="4">
    <location>
        <begin position="158"/>
        <end position="255"/>
    </location>
</feature>
<dbReference type="SUPFAM" id="SSF46689">
    <property type="entry name" value="Homeodomain-like"/>
    <property type="match status" value="2"/>
</dbReference>
<evidence type="ECO:0000313" key="6">
    <source>
        <dbReference type="Proteomes" id="UP000035489"/>
    </source>
</evidence>
<dbReference type="PROSITE" id="PS01124">
    <property type="entry name" value="HTH_ARAC_FAMILY_2"/>
    <property type="match status" value="1"/>
</dbReference>
<dbReference type="GO" id="GO:0043565">
    <property type="term" value="F:sequence-specific DNA binding"/>
    <property type="evidence" value="ECO:0007669"/>
    <property type="project" value="InterPro"/>
</dbReference>
<evidence type="ECO:0000259" key="4">
    <source>
        <dbReference type="PROSITE" id="PS01124"/>
    </source>
</evidence>
<dbReference type="OrthoDB" id="8334882at2"/>
<dbReference type="EMBL" id="LCYG01000084">
    <property type="protein sequence ID" value="KLK90450.1"/>
    <property type="molecule type" value="Genomic_DNA"/>
</dbReference>
<dbReference type="InterPro" id="IPR018060">
    <property type="entry name" value="HTH_AraC"/>
</dbReference>
<dbReference type="SMART" id="SM00342">
    <property type="entry name" value="HTH_ARAC"/>
    <property type="match status" value="1"/>
</dbReference>
<dbReference type="Proteomes" id="UP000035489">
    <property type="component" value="Unassembled WGS sequence"/>
</dbReference>
<accession>A0A0H1R5F0</accession>
<evidence type="ECO:0000256" key="3">
    <source>
        <dbReference type="ARBA" id="ARBA00023163"/>
    </source>
</evidence>
<organism evidence="5 6">
    <name type="scientific">Microvirga vignae</name>
    <dbReference type="NCBI Taxonomy" id="1225564"/>
    <lineage>
        <taxon>Bacteria</taxon>
        <taxon>Pseudomonadati</taxon>
        <taxon>Pseudomonadota</taxon>
        <taxon>Alphaproteobacteria</taxon>
        <taxon>Hyphomicrobiales</taxon>
        <taxon>Methylobacteriaceae</taxon>
        <taxon>Microvirga</taxon>
    </lineage>
</organism>
<dbReference type="AlphaFoldDB" id="A0A0H1R5F0"/>
<evidence type="ECO:0000256" key="1">
    <source>
        <dbReference type="ARBA" id="ARBA00023015"/>
    </source>
</evidence>
<dbReference type="InterPro" id="IPR050204">
    <property type="entry name" value="AraC_XylS_family_regulators"/>
</dbReference>
<dbReference type="PANTHER" id="PTHR46796">
    <property type="entry name" value="HTH-TYPE TRANSCRIPTIONAL ACTIVATOR RHAS-RELATED"/>
    <property type="match status" value="1"/>
</dbReference>
<keyword evidence="3" id="KW-0804">Transcription</keyword>